<feature type="transmembrane region" description="Helical" evidence="5">
    <location>
        <begin position="412"/>
        <end position="435"/>
    </location>
</feature>
<reference evidence="6 7" key="1">
    <citation type="submission" date="2019-05" db="EMBL/GenBank/DDBJ databases">
        <title>Genomic analysis of Lentibacillus sp. NKC220-2.</title>
        <authorList>
            <person name="Oh Y.J."/>
        </authorList>
    </citation>
    <scope>NUCLEOTIDE SEQUENCE [LARGE SCALE GENOMIC DNA]</scope>
    <source>
        <strain evidence="6 7">NKC220-2</strain>
    </source>
</reference>
<dbReference type="Pfam" id="PF03323">
    <property type="entry name" value="GerA"/>
    <property type="match status" value="1"/>
</dbReference>
<keyword evidence="5" id="KW-0812">Transmembrane</keyword>
<dbReference type="EMBL" id="VCIA01000001">
    <property type="protein sequence ID" value="TMN20969.1"/>
    <property type="molecule type" value="Genomic_DNA"/>
</dbReference>
<keyword evidence="5" id="KW-1133">Transmembrane helix</keyword>
<name>A0A5S3QGW0_9BACI</name>
<proteinExistence type="inferred from homology"/>
<comment type="subcellular location">
    <subcellularLocation>
        <location evidence="4">Cell membrane</location>
    </subcellularLocation>
    <subcellularLocation>
        <location evidence="1">Membrane</location>
        <topology evidence="1">Multi-pass membrane protein</topology>
    </subcellularLocation>
</comment>
<keyword evidence="3 4" id="KW-0472">Membrane</keyword>
<dbReference type="GO" id="GO:0009847">
    <property type="term" value="P:spore germination"/>
    <property type="evidence" value="ECO:0007669"/>
    <property type="project" value="UniProtKB-UniRule"/>
</dbReference>
<evidence type="ECO:0000256" key="1">
    <source>
        <dbReference type="ARBA" id="ARBA00004141"/>
    </source>
</evidence>
<evidence type="ECO:0000256" key="2">
    <source>
        <dbReference type="ARBA" id="ARBA00005278"/>
    </source>
</evidence>
<dbReference type="PANTHER" id="PTHR22550">
    <property type="entry name" value="SPORE GERMINATION PROTEIN"/>
    <property type="match status" value="1"/>
</dbReference>
<evidence type="ECO:0000256" key="5">
    <source>
        <dbReference type="SAM" id="Phobius"/>
    </source>
</evidence>
<dbReference type="InterPro" id="IPR004995">
    <property type="entry name" value="Spore_Ger"/>
</dbReference>
<dbReference type="Proteomes" id="UP000306980">
    <property type="component" value="Unassembled WGS sequence"/>
</dbReference>
<dbReference type="InterPro" id="IPR050768">
    <property type="entry name" value="UPF0353/GerABKA_families"/>
</dbReference>
<evidence type="ECO:0000256" key="4">
    <source>
        <dbReference type="PIRNR" id="PIRNR005690"/>
    </source>
</evidence>
<comment type="similarity">
    <text evidence="2 4">Belongs to the GerABKA family.</text>
</comment>
<accession>A0A5S3QGW0</accession>
<evidence type="ECO:0000313" key="7">
    <source>
        <dbReference type="Proteomes" id="UP000306980"/>
    </source>
</evidence>
<comment type="caution">
    <text evidence="6">The sequence shown here is derived from an EMBL/GenBank/DDBJ whole genome shotgun (WGS) entry which is preliminary data.</text>
</comment>
<protein>
    <submittedName>
        <fullName evidence="6">Spore germination protein</fullName>
    </submittedName>
</protein>
<feature type="transmembrane region" description="Helical" evidence="5">
    <location>
        <begin position="290"/>
        <end position="309"/>
    </location>
</feature>
<dbReference type="GO" id="GO:0005886">
    <property type="term" value="C:plasma membrane"/>
    <property type="evidence" value="ECO:0007669"/>
    <property type="project" value="UniProtKB-SubCell"/>
</dbReference>
<dbReference type="RefSeq" id="WP_138600777.1">
    <property type="nucleotide sequence ID" value="NZ_VCIA01000001.1"/>
</dbReference>
<feature type="transmembrane region" description="Helical" evidence="5">
    <location>
        <begin position="359"/>
        <end position="379"/>
    </location>
</feature>
<sequence length="485" mass="54989">MEKEKQPVFSSYAKNVSYMKERLAVEKSFDVIHLDLEYAGRNMALFLIDGFAKDEILHYIMKLLADLEPEQLEPDPLEKLFKTYIPYIEVDHVKDLNQASDLVLGGPAALVVEGIDEVIMIDARTYPVRSPDEPDLERVTRGPRDGFVETIVFNTALTRRRVRDRSLRMEYLQIGRRSMTDVAVCYLEDIADQDRVEDLKGVLQDIDTDGLPMAEKTVEEFISGRHWNPYPTVRYTERPDTAASHLYEGHVLVIIDGSPSVMITPATFWHHLQHAEEYRQKPVIGAYLRFVRYIAVFASILLLPLYYLLSTNPDFLPANISFIGPNEEGALPLLLQFFLAELGIDMLRMAAVHIPSSLATALGLVAAIMIGQVAVEVGLFSNEVILYLAIAAIGTYATPSYELSLANRLVRLFLLAVTGIFGAIGYVVGITFWLLYLIRMSAFQTAYFWPLIPFSYRAFRGMFIRSPVPLKNRRPVFLNPQDPDR</sequence>
<evidence type="ECO:0000313" key="6">
    <source>
        <dbReference type="EMBL" id="TMN20969.1"/>
    </source>
</evidence>
<dbReference type="OrthoDB" id="9772630at2"/>
<evidence type="ECO:0000256" key="3">
    <source>
        <dbReference type="ARBA" id="ARBA00023136"/>
    </source>
</evidence>
<dbReference type="AlphaFoldDB" id="A0A5S3QGW0"/>
<dbReference type="PANTHER" id="PTHR22550:SF9">
    <property type="entry name" value="STAGE V SPORULATION PROTEIN AF"/>
    <property type="match status" value="1"/>
</dbReference>
<dbReference type="PIRSF" id="PIRSF005690">
    <property type="entry name" value="GerBA"/>
    <property type="match status" value="1"/>
</dbReference>
<gene>
    <name evidence="6" type="ORF">FFL34_01710</name>
</gene>
<organism evidence="6 7">
    <name type="scientific">Lentibacillus cibarius</name>
    <dbReference type="NCBI Taxonomy" id="2583219"/>
    <lineage>
        <taxon>Bacteria</taxon>
        <taxon>Bacillati</taxon>
        <taxon>Bacillota</taxon>
        <taxon>Bacilli</taxon>
        <taxon>Bacillales</taxon>
        <taxon>Bacillaceae</taxon>
        <taxon>Lentibacillus</taxon>
    </lineage>
</organism>
<feature type="transmembrane region" description="Helical" evidence="5">
    <location>
        <begin position="385"/>
        <end position="405"/>
    </location>
</feature>